<dbReference type="GO" id="GO:0019887">
    <property type="term" value="F:protein kinase regulator activity"/>
    <property type="evidence" value="ECO:0007669"/>
    <property type="project" value="UniProtKB-ARBA"/>
</dbReference>
<dbReference type="Pfam" id="PF00134">
    <property type="entry name" value="Cyclin_N"/>
    <property type="match status" value="1"/>
</dbReference>
<feature type="domain" description="Cyclin-like" evidence="5">
    <location>
        <begin position="78"/>
        <end position="171"/>
    </location>
</feature>
<reference evidence="8" key="1">
    <citation type="journal article" date="2023" name="Commun. Biol.">
        <title>Genome analysis of Parmales, the sister group of diatoms, reveals the evolutionary specialization of diatoms from phago-mixotrophs to photoautotrophs.</title>
        <authorList>
            <person name="Ban H."/>
            <person name="Sato S."/>
            <person name="Yoshikawa S."/>
            <person name="Yamada K."/>
            <person name="Nakamura Y."/>
            <person name="Ichinomiya M."/>
            <person name="Sato N."/>
            <person name="Blanc-Mathieu R."/>
            <person name="Endo H."/>
            <person name="Kuwata A."/>
            <person name="Ogata H."/>
        </authorList>
    </citation>
    <scope>NUCLEOTIDE SEQUENCE [LARGE SCALE GENOMIC DNA]</scope>
    <source>
        <strain evidence="8">NIES 3701</strain>
    </source>
</reference>
<dbReference type="Gene3D" id="1.10.472.10">
    <property type="entry name" value="Cyclin-like"/>
    <property type="match status" value="2"/>
</dbReference>
<dbReference type="InterPro" id="IPR039361">
    <property type="entry name" value="Cyclin"/>
</dbReference>
<feature type="domain" description="Cyclin-like" evidence="5">
    <location>
        <begin position="208"/>
        <end position="281"/>
    </location>
</feature>
<dbReference type="FunFam" id="1.10.472.10:FF:000256">
    <property type="entry name" value="Cyclin A3, putative"/>
    <property type="match status" value="1"/>
</dbReference>
<evidence type="ECO:0000256" key="1">
    <source>
        <dbReference type="ARBA" id="ARBA00022618"/>
    </source>
</evidence>
<dbReference type="PANTHER" id="PTHR10177">
    <property type="entry name" value="CYCLINS"/>
    <property type="match status" value="1"/>
</dbReference>
<proteinExistence type="inferred from homology"/>
<dbReference type="InterPro" id="IPR048258">
    <property type="entry name" value="Cyclins_cyclin-box"/>
</dbReference>
<dbReference type="Proteomes" id="UP001165085">
    <property type="component" value="Unassembled WGS sequence"/>
</dbReference>
<comment type="caution">
    <text evidence="7">The sequence shown here is derived from an EMBL/GenBank/DDBJ whole genome shotgun (WGS) entry which is preliminary data.</text>
</comment>
<evidence type="ECO:0000256" key="3">
    <source>
        <dbReference type="ARBA" id="ARBA00023306"/>
    </source>
</evidence>
<feature type="domain" description="Cyclin C-terminal" evidence="6">
    <location>
        <begin position="180"/>
        <end position="303"/>
    </location>
</feature>
<sequence length="303" mass="35042">MFKPIKEAWGKQSKFSADLPLSYTPSKPYGLTEDIDEVLALTTTDLYDSMRKVQEEYVSEEAHNPKATYLPFRRYLVDWMSDIGEQFNLHPTTIHTSILYLDKIFREQDGAVCPPRNKWQLLATACISVASKYEEAEEHCPPIPELLEVTKLYQSGQTPLSFRDGECEVLGYLNWTLRAICPLHVVGYYLSKGVTFEEDRWQGRKLIEKIPKYVKKYAEFFCNLTLQEYTFQKYEPSHLASAIIMASRVALNLEPKWRPDLASLTGYEESDIEPCFEHVFSYYEEQFPGHGSRSNSPKNVTDL</sequence>
<dbReference type="GO" id="GO:0051301">
    <property type="term" value="P:cell division"/>
    <property type="evidence" value="ECO:0007669"/>
    <property type="project" value="UniProtKB-KW"/>
</dbReference>
<evidence type="ECO:0000313" key="8">
    <source>
        <dbReference type="Proteomes" id="UP001165085"/>
    </source>
</evidence>
<gene>
    <name evidence="7" type="ORF">TrST_g710</name>
</gene>
<keyword evidence="8" id="KW-1185">Reference proteome</keyword>
<evidence type="ECO:0000259" key="6">
    <source>
        <dbReference type="SMART" id="SM01332"/>
    </source>
</evidence>
<comment type="similarity">
    <text evidence="4">Belongs to the cyclin family.</text>
</comment>
<evidence type="ECO:0000256" key="4">
    <source>
        <dbReference type="RuleBase" id="RU000383"/>
    </source>
</evidence>
<dbReference type="InterPro" id="IPR013763">
    <property type="entry name" value="Cyclin-like_dom"/>
</dbReference>
<evidence type="ECO:0000256" key="2">
    <source>
        <dbReference type="ARBA" id="ARBA00023127"/>
    </source>
</evidence>
<dbReference type="SMART" id="SM00385">
    <property type="entry name" value="CYCLIN"/>
    <property type="match status" value="2"/>
</dbReference>
<dbReference type="InterPro" id="IPR006671">
    <property type="entry name" value="Cyclin_N"/>
</dbReference>
<evidence type="ECO:0000259" key="5">
    <source>
        <dbReference type="SMART" id="SM00385"/>
    </source>
</evidence>
<evidence type="ECO:0000313" key="7">
    <source>
        <dbReference type="EMBL" id="GMH84292.1"/>
    </source>
</evidence>
<evidence type="ECO:0008006" key="9">
    <source>
        <dbReference type="Google" id="ProtNLM"/>
    </source>
</evidence>
<dbReference type="SMART" id="SM01332">
    <property type="entry name" value="Cyclin_C"/>
    <property type="match status" value="1"/>
</dbReference>
<dbReference type="FunFam" id="1.10.472.10:FF:000010">
    <property type="entry name" value="G1/S-specific cyclin Cln1"/>
    <property type="match status" value="1"/>
</dbReference>
<dbReference type="EMBL" id="BRXY01000292">
    <property type="protein sequence ID" value="GMH84292.1"/>
    <property type="molecule type" value="Genomic_DNA"/>
</dbReference>
<dbReference type="InterPro" id="IPR004367">
    <property type="entry name" value="Cyclin_C-dom"/>
</dbReference>
<name>A0A9W7BAT0_9STRA</name>
<accession>A0A9W7BAT0</accession>
<dbReference type="CDD" id="cd20529">
    <property type="entry name" value="CYCLIN_CCNJ-like_rpt2"/>
    <property type="match status" value="1"/>
</dbReference>
<dbReference type="InterPro" id="IPR036915">
    <property type="entry name" value="Cyclin-like_sf"/>
</dbReference>
<protein>
    <recommendedName>
        <fullName evidence="9">Cyclin N-terminal domain-containing protein</fullName>
    </recommendedName>
</protein>
<dbReference type="SUPFAM" id="SSF47954">
    <property type="entry name" value="Cyclin-like"/>
    <property type="match status" value="2"/>
</dbReference>
<dbReference type="OrthoDB" id="285802at2759"/>
<keyword evidence="2 4" id="KW-0195">Cyclin</keyword>
<keyword evidence="3" id="KW-0131">Cell cycle</keyword>
<dbReference type="AlphaFoldDB" id="A0A9W7BAT0"/>
<dbReference type="PROSITE" id="PS00292">
    <property type="entry name" value="CYCLINS"/>
    <property type="match status" value="1"/>
</dbReference>
<dbReference type="Pfam" id="PF02984">
    <property type="entry name" value="Cyclin_C"/>
    <property type="match status" value="1"/>
</dbReference>
<keyword evidence="1" id="KW-0132">Cell division</keyword>
<organism evidence="7 8">
    <name type="scientific">Triparma strigata</name>
    <dbReference type="NCBI Taxonomy" id="1606541"/>
    <lineage>
        <taxon>Eukaryota</taxon>
        <taxon>Sar</taxon>
        <taxon>Stramenopiles</taxon>
        <taxon>Ochrophyta</taxon>
        <taxon>Bolidophyceae</taxon>
        <taxon>Parmales</taxon>
        <taxon>Triparmaceae</taxon>
        <taxon>Triparma</taxon>
    </lineage>
</organism>
<dbReference type="GO" id="GO:0051726">
    <property type="term" value="P:regulation of cell cycle"/>
    <property type="evidence" value="ECO:0007669"/>
    <property type="project" value="UniProtKB-ARBA"/>
</dbReference>